<dbReference type="Pfam" id="PF01797">
    <property type="entry name" value="Y1_Tnp"/>
    <property type="match status" value="1"/>
</dbReference>
<feature type="domain" description="Transposase IS200-like" evidence="1">
    <location>
        <begin position="9"/>
        <end position="124"/>
    </location>
</feature>
<dbReference type="OrthoDB" id="9814067at2"/>
<keyword evidence="3" id="KW-1185">Reference proteome</keyword>
<dbReference type="EMBL" id="CP018632">
    <property type="protein sequence ID" value="ASJ70415.1"/>
    <property type="molecule type" value="Genomic_DNA"/>
</dbReference>
<organism evidence="2 3">
    <name type="scientific">Granulosicoccus antarcticus IMCC3135</name>
    <dbReference type="NCBI Taxonomy" id="1192854"/>
    <lineage>
        <taxon>Bacteria</taxon>
        <taxon>Pseudomonadati</taxon>
        <taxon>Pseudomonadota</taxon>
        <taxon>Gammaproteobacteria</taxon>
        <taxon>Chromatiales</taxon>
        <taxon>Granulosicoccaceae</taxon>
        <taxon>Granulosicoccus</taxon>
    </lineage>
</organism>
<dbReference type="Gene3D" id="3.30.70.1290">
    <property type="entry name" value="Transposase IS200-like"/>
    <property type="match status" value="1"/>
</dbReference>
<dbReference type="PANTHER" id="PTHR34322:SF2">
    <property type="entry name" value="TRANSPOSASE IS200-LIKE DOMAIN-CONTAINING PROTEIN"/>
    <property type="match status" value="1"/>
</dbReference>
<dbReference type="Proteomes" id="UP000250079">
    <property type="component" value="Chromosome"/>
</dbReference>
<accession>A0A2Z2NIV3</accession>
<dbReference type="SUPFAM" id="SSF143422">
    <property type="entry name" value="Transposase IS200-like"/>
    <property type="match status" value="1"/>
</dbReference>
<dbReference type="PANTHER" id="PTHR34322">
    <property type="entry name" value="TRANSPOSASE, Y1_TNP DOMAIN-CONTAINING"/>
    <property type="match status" value="1"/>
</dbReference>
<reference evidence="2 3" key="1">
    <citation type="submission" date="2016-12" db="EMBL/GenBank/DDBJ databases">
        <authorList>
            <person name="Song W.-J."/>
            <person name="Kurnit D.M."/>
        </authorList>
    </citation>
    <scope>NUCLEOTIDE SEQUENCE [LARGE SCALE GENOMIC DNA]</scope>
    <source>
        <strain evidence="2 3">IMCC3135</strain>
    </source>
</reference>
<dbReference type="GO" id="GO:0003677">
    <property type="term" value="F:DNA binding"/>
    <property type="evidence" value="ECO:0007669"/>
    <property type="project" value="InterPro"/>
</dbReference>
<protein>
    <recommendedName>
        <fullName evidence="1">Transposase IS200-like domain-containing protein</fullName>
    </recommendedName>
</protein>
<dbReference type="InterPro" id="IPR036515">
    <property type="entry name" value="Transposase_17_sf"/>
</dbReference>
<name>A0A2Z2NIV3_9GAMM</name>
<dbReference type="AlphaFoldDB" id="A0A2Z2NIV3"/>
<sequence length="249" mass="28989">MPRANRHFIAGQVWHITQRCHQKEFLLRFQVDRRRWLYWLYQARRRYGLSVLNYIVTSNHIHLLVHDGGNNAIPAAMQLVSGRTAQEFNKRQGRTGAFWEDRYHATAVQTDQHLSRCMAYIDLNMVRAGEVSHPEEWSCSGYHETKHPRRRGSRIDMEGICRLLNFETPEQLMVARESWIDDQLCNGNLQREGMWTDSVAVGNLEYALWMKRALAYSNPGRRARPEKSGSFAVREQMSSYCTIGSTITA</sequence>
<evidence type="ECO:0000313" key="2">
    <source>
        <dbReference type="EMBL" id="ASJ70415.1"/>
    </source>
</evidence>
<dbReference type="InterPro" id="IPR002686">
    <property type="entry name" value="Transposase_17"/>
</dbReference>
<gene>
    <name evidence="2" type="ORF">IMCC3135_01480</name>
</gene>
<dbReference type="SMART" id="SM01321">
    <property type="entry name" value="Y1_Tnp"/>
    <property type="match status" value="1"/>
</dbReference>
<dbReference type="GO" id="GO:0006313">
    <property type="term" value="P:DNA transposition"/>
    <property type="evidence" value="ECO:0007669"/>
    <property type="project" value="InterPro"/>
</dbReference>
<dbReference type="KEGG" id="gai:IMCC3135_01480"/>
<proteinExistence type="predicted"/>
<evidence type="ECO:0000313" key="3">
    <source>
        <dbReference type="Proteomes" id="UP000250079"/>
    </source>
</evidence>
<dbReference type="GO" id="GO:0004803">
    <property type="term" value="F:transposase activity"/>
    <property type="evidence" value="ECO:0007669"/>
    <property type="project" value="InterPro"/>
</dbReference>
<dbReference type="RefSeq" id="WP_088915963.1">
    <property type="nucleotide sequence ID" value="NZ_CP018632.1"/>
</dbReference>
<evidence type="ECO:0000259" key="1">
    <source>
        <dbReference type="SMART" id="SM01321"/>
    </source>
</evidence>